<organism evidence="2 3">
    <name type="scientific">Metallibacterium scheffleri</name>
    <dbReference type="NCBI Taxonomy" id="993689"/>
    <lineage>
        <taxon>Bacteria</taxon>
        <taxon>Pseudomonadati</taxon>
        <taxon>Pseudomonadota</taxon>
        <taxon>Gammaproteobacteria</taxon>
        <taxon>Lysobacterales</taxon>
        <taxon>Rhodanobacteraceae</taxon>
        <taxon>Metallibacterium</taxon>
    </lineage>
</organism>
<comment type="caution">
    <text evidence="2">The sequence shown here is derived from an EMBL/GenBank/DDBJ whole genome shotgun (WGS) entry which is preliminary data.</text>
</comment>
<evidence type="ECO:0000313" key="3">
    <source>
        <dbReference type="Proteomes" id="UP000307749"/>
    </source>
</evidence>
<dbReference type="Proteomes" id="UP000307749">
    <property type="component" value="Unassembled WGS sequence"/>
</dbReference>
<dbReference type="STRING" id="993689.GCA_002077135_00456"/>
<evidence type="ECO:0008006" key="4">
    <source>
        <dbReference type="Google" id="ProtNLM"/>
    </source>
</evidence>
<evidence type="ECO:0000256" key="1">
    <source>
        <dbReference type="SAM" id="SignalP"/>
    </source>
</evidence>
<protein>
    <recommendedName>
        <fullName evidence="4">Copper chaperone PCu(A)C</fullName>
    </recommendedName>
</protein>
<accession>A0A4S3KNV4</accession>
<dbReference type="OrthoDB" id="9796962at2"/>
<keyword evidence="3" id="KW-1185">Reference proteome</keyword>
<dbReference type="SUPFAM" id="SSF110087">
    <property type="entry name" value="DR1885-like metal-binding protein"/>
    <property type="match status" value="1"/>
</dbReference>
<dbReference type="InterPro" id="IPR036182">
    <property type="entry name" value="PCuAC_sf"/>
</dbReference>
<dbReference type="PANTHER" id="PTHR36302:SF1">
    <property type="entry name" value="COPPER CHAPERONE PCU(A)C"/>
    <property type="match status" value="1"/>
</dbReference>
<keyword evidence="1" id="KW-0732">Signal</keyword>
<sequence>MNLPRHLLAHALLAAGLLAAPLLANAAPPAASAHAPMHDMPGMAPAPDARALPTARVAVTDAWVRWLPAGLPMGGYFSLRNLGRQPLQLVGATSPSYRMVMLHESISRGGMERMVHVDQVSIAPGQGVHFAPGGYHLMLMHAASTVQPGTRVRIDLQFAGHAPYPVEFTVRPAAAH</sequence>
<gene>
    <name evidence="2" type="ORF">B1806_07820</name>
</gene>
<name>A0A4S3KNV4_9GAMM</name>
<feature type="signal peptide" evidence="1">
    <location>
        <begin position="1"/>
        <end position="26"/>
    </location>
</feature>
<proteinExistence type="predicted"/>
<evidence type="ECO:0000313" key="2">
    <source>
        <dbReference type="EMBL" id="THD10599.1"/>
    </source>
</evidence>
<dbReference type="InterPro" id="IPR058248">
    <property type="entry name" value="Lxx211020-like"/>
</dbReference>
<dbReference type="EMBL" id="MWQO01000024">
    <property type="protein sequence ID" value="THD10599.1"/>
    <property type="molecule type" value="Genomic_DNA"/>
</dbReference>
<reference evidence="2 3" key="1">
    <citation type="submission" date="2017-02" db="EMBL/GenBank/DDBJ databases">
        <title>Whole genome sequencing of Metallibacterium scheffleri DSM 24874 (T).</title>
        <authorList>
            <person name="Kumar S."/>
            <person name="Patil P."/>
            <person name="Patil P.B."/>
        </authorList>
    </citation>
    <scope>NUCLEOTIDE SEQUENCE [LARGE SCALE GENOMIC DNA]</scope>
    <source>
        <strain evidence="2 3">DSM 24874</strain>
    </source>
</reference>
<dbReference type="RefSeq" id="WP_081125896.1">
    <property type="nucleotide sequence ID" value="NZ_DAHXOC010000001.1"/>
</dbReference>
<dbReference type="AlphaFoldDB" id="A0A4S3KNV4"/>
<dbReference type="Pfam" id="PF04314">
    <property type="entry name" value="PCuAC"/>
    <property type="match status" value="1"/>
</dbReference>
<feature type="chain" id="PRO_5020191616" description="Copper chaperone PCu(A)C" evidence="1">
    <location>
        <begin position="27"/>
        <end position="176"/>
    </location>
</feature>
<dbReference type="PANTHER" id="PTHR36302">
    <property type="entry name" value="BLR7088 PROTEIN"/>
    <property type="match status" value="1"/>
</dbReference>
<dbReference type="InterPro" id="IPR007410">
    <property type="entry name" value="LpqE-like"/>
</dbReference>
<dbReference type="Gene3D" id="2.60.40.1890">
    <property type="entry name" value="PCu(A)C copper chaperone"/>
    <property type="match status" value="1"/>
</dbReference>